<keyword evidence="2" id="KW-1185">Reference proteome</keyword>
<evidence type="ECO:0000313" key="2">
    <source>
        <dbReference type="Proteomes" id="UP000179807"/>
    </source>
</evidence>
<dbReference type="GeneID" id="94843271"/>
<comment type="caution">
    <text evidence="1">The sequence shown here is derived from an EMBL/GenBank/DDBJ whole genome shotgun (WGS) entry which is preliminary data.</text>
</comment>
<sequence length="257" mass="29652">MENQGNERAKLISFRDIAHIQTRSCYTARRQWSNNLPTKYILKRIPGSSRENDSFSVNTPMKIRRPVFNTFECIRKKSTNIKGSRIIFSFNKGNETLFSAKYKAQKSFIPIVTGSNVHLKSDENEACLLFGNDFCDYSLRKKTNFGSEIMSIQFRKYENEAKGPRRLSLFFFNRQDGLPDKLENVEPVASDENTWTVDLHTDEAISSIKNCSIEDSKHQPYAFIRKKKSNTLEIEGQDNIENICLFAITIASFLCKK</sequence>
<dbReference type="Proteomes" id="UP000179807">
    <property type="component" value="Unassembled WGS sequence"/>
</dbReference>
<gene>
    <name evidence="1" type="ORF">TRFO_32571</name>
</gene>
<dbReference type="EMBL" id="MLAK01000943">
    <property type="protein sequence ID" value="OHT00702.1"/>
    <property type="molecule type" value="Genomic_DNA"/>
</dbReference>
<evidence type="ECO:0008006" key="3">
    <source>
        <dbReference type="Google" id="ProtNLM"/>
    </source>
</evidence>
<evidence type="ECO:0000313" key="1">
    <source>
        <dbReference type="EMBL" id="OHT00702.1"/>
    </source>
</evidence>
<organism evidence="1 2">
    <name type="scientific">Tritrichomonas foetus</name>
    <dbReference type="NCBI Taxonomy" id="1144522"/>
    <lineage>
        <taxon>Eukaryota</taxon>
        <taxon>Metamonada</taxon>
        <taxon>Parabasalia</taxon>
        <taxon>Tritrichomonadida</taxon>
        <taxon>Tritrichomonadidae</taxon>
        <taxon>Tritrichomonas</taxon>
    </lineage>
</organism>
<reference evidence="1" key="1">
    <citation type="submission" date="2016-10" db="EMBL/GenBank/DDBJ databases">
        <authorList>
            <person name="Benchimol M."/>
            <person name="Almeida L.G."/>
            <person name="Vasconcelos A.T."/>
            <person name="Perreira-Neves A."/>
            <person name="Rosa I.A."/>
            <person name="Tasca T."/>
            <person name="Bogo M.R."/>
            <person name="de Souza W."/>
        </authorList>
    </citation>
    <scope>NUCLEOTIDE SEQUENCE [LARGE SCALE GENOMIC DNA]</scope>
    <source>
        <strain evidence="1">K</strain>
    </source>
</reference>
<name>A0A1J4JT53_9EUKA</name>
<accession>A0A1J4JT53</accession>
<dbReference type="VEuPathDB" id="TrichDB:TRFO_32571"/>
<dbReference type="AlphaFoldDB" id="A0A1J4JT53"/>
<dbReference type="RefSeq" id="XP_068353838.1">
    <property type="nucleotide sequence ID" value="XM_068508567.1"/>
</dbReference>
<protein>
    <recommendedName>
        <fullName evidence="3">Tubby C-terminal domain-containing protein</fullName>
    </recommendedName>
</protein>
<proteinExistence type="predicted"/>
<dbReference type="OrthoDB" id="10663901at2759"/>